<comment type="caution">
    <text evidence="2">The sequence shown here is derived from an EMBL/GenBank/DDBJ whole genome shotgun (WGS) entry which is preliminary data.</text>
</comment>
<accession>A0ABT2LT91</accession>
<sequence length="132" mass="13894">MKSVLVGLVVMGVGALAFVASDQEGTAAADPSVQERQGPHSHYRLRVAGRDGSCTIAKGKSAGIGRAEIELAADCVLLMPRLSEARYWREGADRDVAFEAADGRVIAEFYAADGVAYESLTPAAPLMALTVR</sequence>
<dbReference type="Proteomes" id="UP001320831">
    <property type="component" value="Unassembled WGS sequence"/>
</dbReference>
<proteinExistence type="predicted"/>
<feature type="chain" id="PRO_5046979419" description="Alkaline proteinase inhibitor/ Outer membrane lipoprotein Omp19 domain-containing protein" evidence="1">
    <location>
        <begin position="23"/>
        <end position="132"/>
    </location>
</feature>
<evidence type="ECO:0000313" key="2">
    <source>
        <dbReference type="EMBL" id="MCT7377735.1"/>
    </source>
</evidence>
<organism evidence="2 3">
    <name type="scientific">Chelativorans salis</name>
    <dbReference type="NCBI Taxonomy" id="2978478"/>
    <lineage>
        <taxon>Bacteria</taxon>
        <taxon>Pseudomonadati</taxon>
        <taxon>Pseudomonadota</taxon>
        <taxon>Alphaproteobacteria</taxon>
        <taxon>Hyphomicrobiales</taxon>
        <taxon>Phyllobacteriaceae</taxon>
        <taxon>Chelativorans</taxon>
    </lineage>
</organism>
<dbReference type="EMBL" id="JAOCZP010000009">
    <property type="protein sequence ID" value="MCT7377735.1"/>
    <property type="molecule type" value="Genomic_DNA"/>
</dbReference>
<name>A0ABT2LT91_9HYPH</name>
<keyword evidence="1" id="KW-0732">Signal</keyword>
<keyword evidence="3" id="KW-1185">Reference proteome</keyword>
<gene>
    <name evidence="2" type="ORF">N5A92_22185</name>
</gene>
<dbReference type="RefSeq" id="WP_260906394.1">
    <property type="nucleotide sequence ID" value="NZ_JAOCZP010000009.1"/>
</dbReference>
<evidence type="ECO:0000313" key="3">
    <source>
        <dbReference type="Proteomes" id="UP001320831"/>
    </source>
</evidence>
<feature type="signal peptide" evidence="1">
    <location>
        <begin position="1"/>
        <end position="22"/>
    </location>
</feature>
<reference evidence="2 3" key="1">
    <citation type="submission" date="2022-09" db="EMBL/GenBank/DDBJ databases">
        <title>Chelativorans salina sp. nov., a novel slightly halophilic bacterium isolated from a saline lake sediment enrichment.</title>
        <authorList>
            <person name="Gao L."/>
            <person name="Fang B.-Z."/>
            <person name="Li W.-J."/>
        </authorList>
    </citation>
    <scope>NUCLEOTIDE SEQUENCE [LARGE SCALE GENOMIC DNA]</scope>
    <source>
        <strain evidence="2 3">EGI FJ00035</strain>
    </source>
</reference>
<evidence type="ECO:0008006" key="4">
    <source>
        <dbReference type="Google" id="ProtNLM"/>
    </source>
</evidence>
<evidence type="ECO:0000256" key="1">
    <source>
        <dbReference type="SAM" id="SignalP"/>
    </source>
</evidence>
<protein>
    <recommendedName>
        <fullName evidence="4">Alkaline proteinase inhibitor/ Outer membrane lipoprotein Omp19 domain-containing protein</fullName>
    </recommendedName>
</protein>